<accession>A0A1E7G0B2</accession>
<dbReference type="CDD" id="cd01127">
    <property type="entry name" value="TrwB_TraG_TraD_VirD4"/>
    <property type="match status" value="1"/>
</dbReference>
<dbReference type="SUPFAM" id="SSF52540">
    <property type="entry name" value="P-loop containing nucleoside triphosphate hydrolases"/>
    <property type="match status" value="1"/>
</dbReference>
<dbReference type="GO" id="GO:0005886">
    <property type="term" value="C:plasma membrane"/>
    <property type="evidence" value="ECO:0007669"/>
    <property type="project" value="UniProtKB-SubCell"/>
</dbReference>
<dbReference type="Pfam" id="PF02534">
    <property type="entry name" value="T4SS-DNA_transf"/>
    <property type="match status" value="1"/>
</dbReference>
<dbReference type="AlphaFoldDB" id="A0A1E7G0B2"/>
<evidence type="ECO:0000256" key="6">
    <source>
        <dbReference type="ARBA" id="ARBA00023136"/>
    </source>
</evidence>
<dbReference type="PROSITE" id="PS51257">
    <property type="entry name" value="PROKAR_LIPOPROTEIN"/>
    <property type="match status" value="1"/>
</dbReference>
<dbReference type="InterPro" id="IPR003688">
    <property type="entry name" value="TraG/VirD4"/>
</dbReference>
<keyword evidence="5 7" id="KW-1133">Transmembrane helix</keyword>
<keyword evidence="6 7" id="KW-0472">Membrane</keyword>
<comment type="caution">
    <text evidence="8">The sequence shown here is derived from an EMBL/GenBank/DDBJ whole genome shotgun (WGS) entry which is preliminary data.</text>
</comment>
<dbReference type="Gene3D" id="3.40.50.300">
    <property type="entry name" value="P-loop containing nucleotide triphosphate hydrolases"/>
    <property type="match status" value="1"/>
</dbReference>
<dbReference type="EMBL" id="JMMZ01000041">
    <property type="protein sequence ID" value="OEU38396.1"/>
    <property type="molecule type" value="Genomic_DNA"/>
</dbReference>
<dbReference type="InterPro" id="IPR051539">
    <property type="entry name" value="T4SS-coupling_protein"/>
</dbReference>
<sequence>MKDLSKIVKAKIIIFSVLGLILGCFLNRFAYFLLNEKAEGIQKIFNSLANTMDSYSNQWLFFSFKGYPLLAFLLGLVLALLFFMLSTSNGKYRQGKEYGSARWATSKELKKFADSKNEDNNLIFSEDVKMSLTTKNMDFDYQRNKNVLVCAGSGAGKTEMYVKPNISQLHSSYVLTDPKGKVFHETGKMMSENGYQVKIFDVNTFKNCNKFNPFKYIHDEITLKRVIQCIIDATNGENSRKGEPFWDKSEELLLGSIFSFLYYKYKGDPKKGITGTGDLPKLYEVSDLIRLLNRENEEVPSVLERMFEKFEDRFGSENYAVTQFNSFKNYRGDTRSSVVAIATARFSMFDLQDIRDILDDDELEIDTWVTKKTIVYLPIPDMDTTFNFLTTMIFVLAFRTLEHQIDNEFHGNPPNHIRFLLDEFANLGKIPNIKEALAVFRSREMSINVIVQNINQLTSMYKEDWKSFVGNCDTIMYLSGGTEPETEKFFSERAGKETINMKKNSENRGSNGSYSISHEVLGRDLITKDEVNRLPRSECLVSISSMPMYKGKKFPFKGHKRSSEWSSSPSDDNWYEFQPEFKVDELEKAFDYWNSKKPVETLTNTTEE</sequence>
<name>A0A1E7G0B2_LACLC</name>
<dbReference type="PANTHER" id="PTHR37937:SF1">
    <property type="entry name" value="CONJUGATIVE TRANSFER: DNA TRANSPORT"/>
    <property type="match status" value="1"/>
</dbReference>
<dbReference type="RefSeq" id="WP_194294459.1">
    <property type="nucleotide sequence ID" value="NZ_CM007356.1"/>
</dbReference>
<protein>
    <recommendedName>
        <fullName evidence="9">Conjugal transfer protein TraG</fullName>
    </recommendedName>
</protein>
<dbReference type="NCBIfam" id="NF045973">
    <property type="entry name" value="conju_CD1115"/>
    <property type="match status" value="1"/>
</dbReference>
<reference evidence="8" key="1">
    <citation type="journal article" date="2016" name="Appl. Microbiol. Biotechnol.">
        <title>Adhesion of the genome-sequenced Lactococcus lactis subsp. cremoris IBB477 strain is mediated by specific molecular determinants.</title>
        <authorList>
            <person name="Radziwill-Bienkowska J.M."/>
            <person name="Le D.T."/>
            <person name="Szczesny P."/>
            <person name="Duviau M.P."/>
            <person name="Aleksandrzak-Piekarczyk T."/>
            <person name="Loubiere P."/>
            <person name="Mercier-Bonin M."/>
            <person name="Bardowski J.K."/>
            <person name="Kowalczyk M."/>
        </authorList>
    </citation>
    <scope>NUCLEOTIDE SEQUENCE [LARGE SCALE GENOMIC DNA]</scope>
    <source>
        <strain evidence="8">IBB477</strain>
        <plasmid evidence="8">pIBB477c</plasmid>
    </source>
</reference>
<evidence type="ECO:0008006" key="9">
    <source>
        <dbReference type="Google" id="ProtNLM"/>
    </source>
</evidence>
<feature type="transmembrane region" description="Helical" evidence="7">
    <location>
        <begin position="12"/>
        <end position="34"/>
    </location>
</feature>
<evidence type="ECO:0000256" key="5">
    <source>
        <dbReference type="ARBA" id="ARBA00022989"/>
    </source>
</evidence>
<evidence type="ECO:0000256" key="3">
    <source>
        <dbReference type="ARBA" id="ARBA00022475"/>
    </source>
</evidence>
<feature type="transmembrane region" description="Helical" evidence="7">
    <location>
        <begin position="66"/>
        <end position="86"/>
    </location>
</feature>
<gene>
    <name evidence="8" type="ORF">AJ89_14650</name>
</gene>
<comment type="subcellular location">
    <subcellularLocation>
        <location evidence="1">Cell membrane</location>
        <topology evidence="1">Multi-pass membrane protein</topology>
    </subcellularLocation>
</comment>
<evidence type="ECO:0000256" key="2">
    <source>
        <dbReference type="ARBA" id="ARBA00008806"/>
    </source>
</evidence>
<comment type="similarity">
    <text evidence="2">Belongs to the VirD4/TraG family.</text>
</comment>
<keyword evidence="3" id="KW-1003">Cell membrane</keyword>
<dbReference type="PANTHER" id="PTHR37937">
    <property type="entry name" value="CONJUGATIVE TRANSFER: DNA TRANSPORT"/>
    <property type="match status" value="1"/>
</dbReference>
<dbReference type="Proteomes" id="UP000176236">
    <property type="component" value="Plasmid pIBB477c"/>
</dbReference>
<geneLocation type="plasmid" evidence="8">
    <name>pIBB477c</name>
</geneLocation>
<evidence type="ECO:0000256" key="1">
    <source>
        <dbReference type="ARBA" id="ARBA00004651"/>
    </source>
</evidence>
<evidence type="ECO:0000313" key="8">
    <source>
        <dbReference type="EMBL" id="OEU38396.1"/>
    </source>
</evidence>
<dbReference type="InterPro" id="IPR027417">
    <property type="entry name" value="P-loop_NTPase"/>
</dbReference>
<keyword evidence="8" id="KW-0614">Plasmid</keyword>
<organism evidence="8">
    <name type="scientific">Lactococcus cremoris subsp. cremoris IBB477</name>
    <dbReference type="NCBI Taxonomy" id="1449093"/>
    <lineage>
        <taxon>Bacteria</taxon>
        <taxon>Bacillati</taxon>
        <taxon>Bacillota</taxon>
        <taxon>Bacilli</taxon>
        <taxon>Lactobacillales</taxon>
        <taxon>Streptococcaceae</taxon>
        <taxon>Lactococcus</taxon>
        <taxon>Lactococcus cremoris subsp. cremoris</taxon>
    </lineage>
</organism>
<evidence type="ECO:0000256" key="7">
    <source>
        <dbReference type="SAM" id="Phobius"/>
    </source>
</evidence>
<proteinExistence type="inferred from homology"/>
<evidence type="ECO:0000256" key="4">
    <source>
        <dbReference type="ARBA" id="ARBA00022692"/>
    </source>
</evidence>
<keyword evidence="4 7" id="KW-0812">Transmembrane</keyword>